<keyword evidence="2" id="KW-1185">Reference proteome</keyword>
<evidence type="ECO:0000313" key="2">
    <source>
        <dbReference type="Proteomes" id="UP000308600"/>
    </source>
</evidence>
<protein>
    <submittedName>
        <fullName evidence="1">Uncharacterized protein</fullName>
    </submittedName>
</protein>
<name>A0ACD2ZZ57_9AGAR</name>
<evidence type="ECO:0000313" key="1">
    <source>
        <dbReference type="EMBL" id="TFK58681.1"/>
    </source>
</evidence>
<gene>
    <name evidence="1" type="ORF">BDN72DRAFT_906511</name>
</gene>
<dbReference type="Proteomes" id="UP000308600">
    <property type="component" value="Unassembled WGS sequence"/>
</dbReference>
<sequence>MTSTAPTSDRVTRKANKTAHPGLVDLNPSRRSAEDAKAAKEAEKRRIANEEAKVKAAGRRLAKHEAQARKKMARQDCPSVLSNAVSVPYAQQPPPAEKLGASPQSSRSNPHKEIYAQSQPLPGKAPEEVCAQSQPLRRKTPPGTCPSFKLQLLNVSTVWAHSHSQPATAPTTARANSLTLLSEHFCIPSGPGLTPAAGNYYSDASGDGEDEDLDEGGGGKFDDEASGDGGSQEPGSDQESNDDSEDSGSDGDGDEYNPSAKEDSDDHPSEAELENDEDDTSINDRPIHERRHSSSSFVIPDEVEGTEEVEAQLKRVGKPRRAPRNAGERNEKKRKPLTESPSTSTITKKKAKSTRKTSKKNAKGKAKANENGALRADWSVPPFTLAPRRTTQVVASTTSPFQFPDSSSHSRSRELAIPMGIADVVEQRSPVRPPRVRRIASLSTPPARTNPALVPAVASKGRASMTAAAQVIVTTPSHATPTPNPSVRRHSNNQPTKGLSRTALPMVPLTVTANASSSSRPIQTSPSIQKERQRYMQDQQQASNDSSESLPGGYASSQEAGLDLAERAAMGDQRANKRCSKVPVMVRDPELHPRARNRFLTKENAQRSNGRTNFRELPYYIVELFKDIELRVCDTMAQMDPWQRPTDVQLASWWNEIMPEDWKVSLDVLTREQDQLTEEQKLWPQAKSVMTRAMEQWTANFGKAALNAVKAELRILVPDMDTDKVAEWARLMLGPSDDLADMDRPFLWQSRDTVSSISALVYETSNNGKPVEIRTGLFYGCLVARTLAIHMDTIFKRLRPGDEYEPTTQPRGALMMSIVAVQRALLFWLSGRQKRPSLTQEAAFSKKNWGDSYNPMLNSEGEKVLLFKPRATVFKRKIDDLKESHWECITDEAEKYTKASGTMENMADEAERELQIIQPEDQDHLLYDPLHDL</sequence>
<accession>A0ACD2ZZ57</accession>
<dbReference type="EMBL" id="ML209239">
    <property type="protein sequence ID" value="TFK58681.1"/>
    <property type="molecule type" value="Genomic_DNA"/>
</dbReference>
<organism evidence="1 2">
    <name type="scientific">Pluteus cervinus</name>
    <dbReference type="NCBI Taxonomy" id="181527"/>
    <lineage>
        <taxon>Eukaryota</taxon>
        <taxon>Fungi</taxon>
        <taxon>Dikarya</taxon>
        <taxon>Basidiomycota</taxon>
        <taxon>Agaricomycotina</taxon>
        <taxon>Agaricomycetes</taxon>
        <taxon>Agaricomycetidae</taxon>
        <taxon>Agaricales</taxon>
        <taxon>Pluteineae</taxon>
        <taxon>Pluteaceae</taxon>
        <taxon>Pluteus</taxon>
    </lineage>
</organism>
<proteinExistence type="predicted"/>
<reference evidence="1 2" key="1">
    <citation type="journal article" date="2019" name="Nat. Ecol. Evol.">
        <title>Megaphylogeny resolves global patterns of mushroom evolution.</title>
        <authorList>
            <person name="Varga T."/>
            <person name="Krizsan K."/>
            <person name="Foldi C."/>
            <person name="Dima B."/>
            <person name="Sanchez-Garcia M."/>
            <person name="Sanchez-Ramirez S."/>
            <person name="Szollosi G.J."/>
            <person name="Szarkandi J.G."/>
            <person name="Papp V."/>
            <person name="Albert L."/>
            <person name="Andreopoulos W."/>
            <person name="Angelini C."/>
            <person name="Antonin V."/>
            <person name="Barry K.W."/>
            <person name="Bougher N.L."/>
            <person name="Buchanan P."/>
            <person name="Buyck B."/>
            <person name="Bense V."/>
            <person name="Catcheside P."/>
            <person name="Chovatia M."/>
            <person name="Cooper J."/>
            <person name="Damon W."/>
            <person name="Desjardin D."/>
            <person name="Finy P."/>
            <person name="Geml J."/>
            <person name="Haridas S."/>
            <person name="Hughes K."/>
            <person name="Justo A."/>
            <person name="Karasinski D."/>
            <person name="Kautmanova I."/>
            <person name="Kiss B."/>
            <person name="Kocsube S."/>
            <person name="Kotiranta H."/>
            <person name="LaButti K.M."/>
            <person name="Lechner B.E."/>
            <person name="Liimatainen K."/>
            <person name="Lipzen A."/>
            <person name="Lukacs Z."/>
            <person name="Mihaltcheva S."/>
            <person name="Morgado L.N."/>
            <person name="Niskanen T."/>
            <person name="Noordeloos M.E."/>
            <person name="Ohm R.A."/>
            <person name="Ortiz-Santana B."/>
            <person name="Ovrebo C."/>
            <person name="Racz N."/>
            <person name="Riley R."/>
            <person name="Savchenko A."/>
            <person name="Shiryaev A."/>
            <person name="Soop K."/>
            <person name="Spirin V."/>
            <person name="Szebenyi C."/>
            <person name="Tomsovsky M."/>
            <person name="Tulloss R.E."/>
            <person name="Uehling J."/>
            <person name="Grigoriev I.V."/>
            <person name="Vagvolgyi C."/>
            <person name="Papp T."/>
            <person name="Martin F.M."/>
            <person name="Miettinen O."/>
            <person name="Hibbett D.S."/>
            <person name="Nagy L.G."/>
        </authorList>
    </citation>
    <scope>NUCLEOTIDE SEQUENCE [LARGE SCALE GENOMIC DNA]</scope>
    <source>
        <strain evidence="1 2">NL-1719</strain>
    </source>
</reference>